<evidence type="ECO:0000259" key="2">
    <source>
        <dbReference type="Pfam" id="PF13546"/>
    </source>
</evidence>
<dbReference type="Proteomes" id="UP000001656">
    <property type="component" value="Chromosome"/>
</dbReference>
<dbReference type="SUPFAM" id="SSF53098">
    <property type="entry name" value="Ribonuclease H-like"/>
    <property type="match status" value="1"/>
</dbReference>
<dbReference type="Pfam" id="PF13546">
    <property type="entry name" value="DDE_5"/>
    <property type="match status" value="1"/>
</dbReference>
<reference evidence="3 5" key="2">
    <citation type="journal article" date="2010" name="Proc. Natl. Acad. Sci. U.S.A.">
        <title>Clostridium ljungdahlii represents a microbial production platform based on syngas.</title>
        <authorList>
            <person name="Kopke M."/>
            <person name="Held C."/>
            <person name="Hujer S."/>
            <person name="Liesegang H."/>
            <person name="Wiezer A."/>
            <person name="Wollherr A."/>
            <person name="Ehrenreich A."/>
            <person name="Liebl W."/>
            <person name="Gottschalk G."/>
            <person name="Durre P."/>
        </authorList>
    </citation>
    <scope>NUCLEOTIDE SEQUENCE [LARGE SCALE GENOMIC DNA]</scope>
    <source>
        <strain evidence="5">ATCC 55383 / DSM 13528 / PETC</strain>
        <strain evidence="3">DSM 13528</strain>
    </source>
</reference>
<evidence type="ECO:0000256" key="1">
    <source>
        <dbReference type="SAM" id="Phobius"/>
    </source>
</evidence>
<dbReference type="KEGG" id="clj:CLJU_c32630"/>
<evidence type="ECO:0000313" key="3">
    <source>
        <dbReference type="EMBL" id="ADK16310.1"/>
    </source>
</evidence>
<dbReference type="EMBL" id="LITS01000001">
    <property type="protein sequence ID" value="OAA89817.1"/>
    <property type="molecule type" value="Genomic_DNA"/>
</dbReference>
<dbReference type="OrthoDB" id="2519014at2"/>
<organism evidence="3 5">
    <name type="scientific">Clostridium ljungdahlii (strain ATCC 55383 / DSM 13528 / PETC)</name>
    <dbReference type="NCBI Taxonomy" id="748727"/>
    <lineage>
        <taxon>Bacteria</taxon>
        <taxon>Bacillati</taxon>
        <taxon>Bacillota</taxon>
        <taxon>Clostridia</taxon>
        <taxon>Eubacteriales</taxon>
        <taxon>Clostridiaceae</taxon>
        <taxon>Clostridium</taxon>
    </lineage>
</organism>
<dbReference type="PATRIC" id="fig|748727.19.peg.438"/>
<keyword evidence="1" id="KW-0812">Transmembrane</keyword>
<dbReference type="HOGENOM" id="CLU_666830_0_0_9"/>
<evidence type="ECO:0000313" key="5">
    <source>
        <dbReference type="Proteomes" id="UP000001656"/>
    </source>
</evidence>
<proteinExistence type="predicted"/>
<keyword evidence="1" id="KW-1133">Transmembrane helix</keyword>
<dbReference type="RefSeq" id="WP_013239893.1">
    <property type="nucleotide sequence ID" value="NC_014328.1"/>
</dbReference>
<dbReference type="Gene3D" id="3.90.350.10">
    <property type="entry name" value="Transposase Inhibitor Protein From Tn5, Chain A, domain 1"/>
    <property type="match status" value="1"/>
</dbReference>
<dbReference type="eggNOG" id="COG3385">
    <property type="taxonomic scope" value="Bacteria"/>
</dbReference>
<dbReference type="InterPro" id="IPR038721">
    <property type="entry name" value="IS701-like_DDE_dom"/>
</dbReference>
<feature type="transmembrane region" description="Helical" evidence="1">
    <location>
        <begin position="35"/>
        <end position="55"/>
    </location>
</feature>
<reference evidence="4 6" key="3">
    <citation type="journal article" date="2016" name="Biotechnol. Bioeng.">
        <title>Traits of selected Clostridium strains for syngas fermentation to ethanol.</title>
        <authorList>
            <person name="Martin M.E."/>
            <person name="Richter H."/>
            <person name="Saha S."/>
            <person name="Angenent L.T."/>
        </authorList>
    </citation>
    <scope>NUCLEOTIDE SEQUENCE [LARGE SCALE GENOMIC DNA]</scope>
    <source>
        <strain evidence="4 6">PETC</strain>
    </source>
</reference>
<dbReference type="InterPro" id="IPR012337">
    <property type="entry name" value="RNaseH-like_sf"/>
</dbReference>
<keyword evidence="6" id="KW-1185">Reference proteome</keyword>
<protein>
    <submittedName>
        <fullName evidence="3">Predicted transposase, IS4-like protein</fullName>
    </submittedName>
    <submittedName>
        <fullName evidence="4">Transposase DDE domain protein</fullName>
    </submittedName>
</protein>
<keyword evidence="1" id="KW-0472">Membrane</keyword>
<dbReference type="Proteomes" id="UP000077020">
    <property type="component" value="Unassembled WGS sequence"/>
</dbReference>
<feature type="domain" description="Transposase IS701-like DDE" evidence="2">
    <location>
        <begin position="103"/>
        <end position="225"/>
    </location>
</feature>
<dbReference type="AlphaFoldDB" id="D8GR05"/>
<name>D8GR05_CLOLD</name>
<gene>
    <name evidence="3" type="ordered locus">CLJU_c32630</name>
    <name evidence="4" type="ORF">WX45_01655</name>
</gene>
<accession>D8GR05</accession>
<dbReference type="EMBL" id="CP001666">
    <property type="protein sequence ID" value="ADK16310.1"/>
    <property type="molecule type" value="Genomic_DNA"/>
</dbReference>
<feature type="transmembrane region" description="Helical" evidence="1">
    <location>
        <begin position="335"/>
        <end position="352"/>
    </location>
</feature>
<feature type="transmembrane region" description="Helical" evidence="1">
    <location>
        <begin position="249"/>
        <end position="267"/>
    </location>
</feature>
<evidence type="ECO:0000313" key="6">
    <source>
        <dbReference type="Proteomes" id="UP000077020"/>
    </source>
</evidence>
<reference evidence="3" key="1">
    <citation type="submission" date="2009-07" db="EMBL/GenBank/DDBJ databases">
        <authorList>
            <person name="Koepke M."/>
            <person name="Hujer S."/>
            <person name="Held C."/>
            <person name="Wiezer A."/>
            <person name="Liesegang H."/>
            <person name="Ehrenreich A."/>
            <person name="Gottschalk G."/>
            <person name="Duerre P."/>
        </authorList>
    </citation>
    <scope>NUCLEOTIDE SEQUENCE</scope>
    <source>
        <strain evidence="3">DSM 13528</strain>
    </source>
</reference>
<evidence type="ECO:0000313" key="4">
    <source>
        <dbReference type="EMBL" id="OAA89817.1"/>
    </source>
</evidence>
<sequence>MENNNNFFNNISVNKYEIHDLIMDLVYKFNFDKSLFPQNSTIIFVTFCMGIILFNNPAATHIAQKLVWVSHDSLTILLPLVSINNNNIIILFIQCIQSQTAKLGYLIIDDVIIRKPFGKNIFPTTSVYDHTNNRYVWGMHIVVLLWSNGWFKVPVCFRIWIPKQKCEDYHTKLELAINMITFAHKFGLQVEYVTFDTWYSSKALLTLLKKCNYHYVCMLKNNRKVTYKNSFNLNVKTVSMLFNKRQYRFYTAAGFYIKAIIVDLYGIGTVRLALVKNGYGAAVKNTRFIITDMLDAPAQDIVKKYLCRWDIEVFFRDIKQFLNFEKVQVRSLKKLEGYFSLVFISFIFVKILQLKNNLNTIGETISLLQEFVQVKVNNVLYIINLASKDCKSKQVNDVTNPIATTIWDKLSA</sequence>